<feature type="non-terminal residue" evidence="2">
    <location>
        <position position="154"/>
    </location>
</feature>
<evidence type="ECO:0000313" key="2">
    <source>
        <dbReference type="EMBL" id="CAK0790645.1"/>
    </source>
</evidence>
<dbReference type="Proteomes" id="UP001189429">
    <property type="component" value="Unassembled WGS sequence"/>
</dbReference>
<dbReference type="Pfam" id="PF24923">
    <property type="entry name" value="ATP-grasp_IQCH"/>
    <property type="match status" value="1"/>
</dbReference>
<feature type="non-terminal residue" evidence="2">
    <location>
        <position position="1"/>
    </location>
</feature>
<name>A0ABN9PGK5_9DINO</name>
<sequence length="154" mass="16835">ELPTGPWAVDIYDEDELLSSLAGMIVRHPDVQVWLLKIDDERDGRGLAYVDLAKMREVADAARYCKAAVPPSTEAEAAPALLGSEASEVRAMLHKYLPKRVTLCCKHAYPDWATWLQEASSAVLRAVPNSMVSQCSVHLSIEPDGNTQVTGTSE</sequence>
<dbReference type="InterPro" id="IPR056855">
    <property type="entry name" value="ATP-grasp_IQCH"/>
</dbReference>
<keyword evidence="3" id="KW-1185">Reference proteome</keyword>
<accession>A0ABN9PGK5</accession>
<organism evidence="2 3">
    <name type="scientific">Prorocentrum cordatum</name>
    <dbReference type="NCBI Taxonomy" id="2364126"/>
    <lineage>
        <taxon>Eukaryota</taxon>
        <taxon>Sar</taxon>
        <taxon>Alveolata</taxon>
        <taxon>Dinophyceae</taxon>
        <taxon>Prorocentrales</taxon>
        <taxon>Prorocentraceae</taxon>
        <taxon>Prorocentrum</taxon>
    </lineage>
</organism>
<feature type="domain" description="IQCH-like ATP-grasp" evidence="1">
    <location>
        <begin position="2"/>
        <end position="151"/>
    </location>
</feature>
<reference evidence="2" key="1">
    <citation type="submission" date="2023-10" db="EMBL/GenBank/DDBJ databases">
        <authorList>
            <person name="Chen Y."/>
            <person name="Shah S."/>
            <person name="Dougan E. K."/>
            <person name="Thang M."/>
            <person name="Chan C."/>
        </authorList>
    </citation>
    <scope>NUCLEOTIDE SEQUENCE [LARGE SCALE GENOMIC DNA]</scope>
</reference>
<proteinExistence type="predicted"/>
<evidence type="ECO:0000259" key="1">
    <source>
        <dbReference type="Pfam" id="PF24923"/>
    </source>
</evidence>
<protein>
    <recommendedName>
        <fullName evidence="1">IQCH-like ATP-grasp domain-containing protein</fullName>
    </recommendedName>
</protein>
<dbReference type="InterPro" id="IPR038752">
    <property type="entry name" value="IQCH"/>
</dbReference>
<dbReference type="EMBL" id="CAUYUJ010000454">
    <property type="protein sequence ID" value="CAK0790645.1"/>
    <property type="molecule type" value="Genomic_DNA"/>
</dbReference>
<gene>
    <name evidence="2" type="ORF">PCOR1329_LOCUS1869</name>
</gene>
<comment type="caution">
    <text evidence="2">The sequence shown here is derived from an EMBL/GenBank/DDBJ whole genome shotgun (WGS) entry which is preliminary data.</text>
</comment>
<dbReference type="PANTHER" id="PTHR14465">
    <property type="entry name" value="IQ DOMAIN-CONTAINING PROTEIN H"/>
    <property type="match status" value="1"/>
</dbReference>
<evidence type="ECO:0000313" key="3">
    <source>
        <dbReference type="Proteomes" id="UP001189429"/>
    </source>
</evidence>
<dbReference type="PANTHER" id="PTHR14465:SF0">
    <property type="entry name" value="IQ DOMAIN-CONTAINING PROTEIN H"/>
    <property type="match status" value="1"/>
</dbReference>